<dbReference type="Proteomes" id="UP000824469">
    <property type="component" value="Unassembled WGS sequence"/>
</dbReference>
<dbReference type="PANTHER" id="PTHR33492:SF9">
    <property type="entry name" value="GB|AAB80672.1"/>
    <property type="match status" value="1"/>
</dbReference>
<feature type="compositionally biased region" description="Basic and acidic residues" evidence="1">
    <location>
        <begin position="146"/>
        <end position="166"/>
    </location>
</feature>
<feature type="compositionally biased region" description="Polar residues" evidence="1">
    <location>
        <begin position="132"/>
        <end position="145"/>
    </location>
</feature>
<evidence type="ECO:0000256" key="1">
    <source>
        <dbReference type="SAM" id="MobiDB-lite"/>
    </source>
</evidence>
<evidence type="ECO:0000313" key="3">
    <source>
        <dbReference type="Proteomes" id="UP000824469"/>
    </source>
</evidence>
<gene>
    <name evidence="2" type="ORF">KI387_035428</name>
</gene>
<organism evidence="2 3">
    <name type="scientific">Taxus chinensis</name>
    <name type="common">Chinese yew</name>
    <name type="synonym">Taxus wallichiana var. chinensis</name>
    <dbReference type="NCBI Taxonomy" id="29808"/>
    <lineage>
        <taxon>Eukaryota</taxon>
        <taxon>Viridiplantae</taxon>
        <taxon>Streptophyta</taxon>
        <taxon>Embryophyta</taxon>
        <taxon>Tracheophyta</taxon>
        <taxon>Spermatophyta</taxon>
        <taxon>Pinopsida</taxon>
        <taxon>Pinidae</taxon>
        <taxon>Conifers II</taxon>
        <taxon>Cupressales</taxon>
        <taxon>Taxaceae</taxon>
        <taxon>Taxus</taxon>
    </lineage>
</organism>
<dbReference type="EMBL" id="JAHRHJ020000007">
    <property type="protein sequence ID" value="KAH9307517.1"/>
    <property type="molecule type" value="Genomic_DNA"/>
</dbReference>
<dbReference type="PANTHER" id="PTHR33492">
    <property type="entry name" value="OSJNBA0043A12.37 PROTEIN-RELATED"/>
    <property type="match status" value="1"/>
</dbReference>
<reference evidence="2 3" key="1">
    <citation type="journal article" date="2021" name="Nat. Plants">
        <title>The Taxus genome provides insights into paclitaxel biosynthesis.</title>
        <authorList>
            <person name="Xiong X."/>
            <person name="Gou J."/>
            <person name="Liao Q."/>
            <person name="Li Y."/>
            <person name="Zhou Q."/>
            <person name="Bi G."/>
            <person name="Li C."/>
            <person name="Du R."/>
            <person name="Wang X."/>
            <person name="Sun T."/>
            <person name="Guo L."/>
            <person name="Liang H."/>
            <person name="Lu P."/>
            <person name="Wu Y."/>
            <person name="Zhang Z."/>
            <person name="Ro D.K."/>
            <person name="Shang Y."/>
            <person name="Huang S."/>
            <person name="Yan J."/>
        </authorList>
    </citation>
    <scope>NUCLEOTIDE SEQUENCE [LARGE SCALE GENOMIC DNA]</scope>
    <source>
        <strain evidence="2">Ta-2019</strain>
    </source>
</reference>
<name>A0AA38FMM5_TAXCH</name>
<sequence length="395" mass="44915">MLWLARAWRIQYLGDPSKSSQQQELLDGSCLVDLSFHSAKQNKCRADKDREVAEFLNKHGVNRDAKTAGTKWDNMLGEFRKVYEWERGSEREEVGKSYFRLSPYDRKLHRLPASFDEEVYEELTQFMGYRQRSSQPKIVQPTSKSAARESIKAENKESTTPKETKTDNASLMQAIVPGNETFTVATPLRSHKGNVFPRNLQRIGKVKIMWEETAHIWAEEGEYQQGRLKVDQLNFLNANELSFFDETWTGSTIEAFEGGPLKGFSTDVFIPGQQIRVFGRHKAGPSDLQPLDFPSKSLAPPHGLKDRTDYFVGCLRVPASSLPTLFELSSYLQEPPSKHLRFPVRPDVYDDLPTGKEVFFCASSDTDCRAITYEILGPLIRPSSSRRLGTESFIG</sequence>
<feature type="region of interest" description="Disordered" evidence="1">
    <location>
        <begin position="132"/>
        <end position="166"/>
    </location>
</feature>
<dbReference type="Gene3D" id="1.10.10.60">
    <property type="entry name" value="Homeodomain-like"/>
    <property type="match status" value="1"/>
</dbReference>
<dbReference type="AlphaFoldDB" id="A0AA38FMM5"/>
<feature type="non-terminal residue" evidence="2">
    <location>
        <position position="395"/>
    </location>
</feature>
<accession>A0AA38FMM5</accession>
<keyword evidence="3" id="KW-1185">Reference proteome</keyword>
<comment type="caution">
    <text evidence="2">The sequence shown here is derived from an EMBL/GenBank/DDBJ whole genome shotgun (WGS) entry which is preliminary data.</text>
</comment>
<evidence type="ECO:0000313" key="2">
    <source>
        <dbReference type="EMBL" id="KAH9307517.1"/>
    </source>
</evidence>
<proteinExistence type="predicted"/>
<protein>
    <submittedName>
        <fullName evidence="2">Uncharacterized protein</fullName>
    </submittedName>
</protein>